<evidence type="ECO:0000256" key="1">
    <source>
        <dbReference type="ARBA" id="ARBA00022857"/>
    </source>
</evidence>
<reference evidence="4" key="1">
    <citation type="journal article" date="2019" name="Int. J. Syst. Evol. Microbiol.">
        <title>The Global Catalogue of Microorganisms (GCM) 10K type strain sequencing project: providing services to taxonomists for standard genome sequencing and annotation.</title>
        <authorList>
            <consortium name="The Broad Institute Genomics Platform"/>
            <consortium name="The Broad Institute Genome Sequencing Center for Infectious Disease"/>
            <person name="Wu L."/>
            <person name="Ma J."/>
        </authorList>
    </citation>
    <scope>NUCLEOTIDE SEQUENCE [LARGE SCALE GENOMIC DNA]</scope>
    <source>
        <strain evidence="4">CCUG 59858</strain>
    </source>
</reference>
<dbReference type="InterPro" id="IPR013154">
    <property type="entry name" value="ADH-like_N"/>
</dbReference>
<keyword evidence="1" id="KW-0521">NADP</keyword>
<dbReference type="PANTHER" id="PTHR44154:SF1">
    <property type="entry name" value="QUINONE OXIDOREDUCTASE"/>
    <property type="match status" value="1"/>
</dbReference>
<accession>A0ABV8CCV1</accession>
<proteinExistence type="predicted"/>
<evidence type="ECO:0000313" key="3">
    <source>
        <dbReference type="EMBL" id="MFC3908061.1"/>
    </source>
</evidence>
<dbReference type="RefSeq" id="WP_382340997.1">
    <property type="nucleotide sequence ID" value="NZ_JBHSAB010000002.1"/>
</dbReference>
<dbReference type="InterPro" id="IPR011032">
    <property type="entry name" value="GroES-like_sf"/>
</dbReference>
<protein>
    <submittedName>
        <fullName evidence="3">Zinc-dependent alcohol dehydrogenase family protein</fullName>
    </submittedName>
</protein>
<comment type="caution">
    <text evidence="3">The sequence shown here is derived from an EMBL/GenBank/DDBJ whole genome shotgun (WGS) entry which is preliminary data.</text>
</comment>
<dbReference type="InterPro" id="IPR020843">
    <property type="entry name" value="ER"/>
</dbReference>
<feature type="domain" description="Enoyl reductase (ER)" evidence="2">
    <location>
        <begin position="19"/>
        <end position="336"/>
    </location>
</feature>
<dbReference type="Pfam" id="PF13602">
    <property type="entry name" value="ADH_zinc_N_2"/>
    <property type="match status" value="1"/>
</dbReference>
<dbReference type="EMBL" id="JBHSAB010000002">
    <property type="protein sequence ID" value="MFC3908061.1"/>
    <property type="molecule type" value="Genomic_DNA"/>
</dbReference>
<dbReference type="CDD" id="cd08272">
    <property type="entry name" value="MDR6"/>
    <property type="match status" value="1"/>
</dbReference>
<dbReference type="Pfam" id="PF08240">
    <property type="entry name" value="ADH_N"/>
    <property type="match status" value="1"/>
</dbReference>
<dbReference type="InterPro" id="IPR036291">
    <property type="entry name" value="NAD(P)-bd_dom_sf"/>
</dbReference>
<gene>
    <name evidence="3" type="ORF">ACFORL_03075</name>
</gene>
<dbReference type="SUPFAM" id="SSF50129">
    <property type="entry name" value="GroES-like"/>
    <property type="match status" value="1"/>
</dbReference>
<keyword evidence="4" id="KW-1185">Reference proteome</keyword>
<dbReference type="SMART" id="SM00829">
    <property type="entry name" value="PKS_ER"/>
    <property type="match status" value="1"/>
</dbReference>
<dbReference type="Proteomes" id="UP001595758">
    <property type="component" value="Unassembled WGS sequence"/>
</dbReference>
<dbReference type="PANTHER" id="PTHR44154">
    <property type="entry name" value="QUINONE OXIDOREDUCTASE"/>
    <property type="match status" value="1"/>
</dbReference>
<organism evidence="3 4">
    <name type="scientific">Legionella dresdenensis</name>
    <dbReference type="NCBI Taxonomy" id="450200"/>
    <lineage>
        <taxon>Bacteria</taxon>
        <taxon>Pseudomonadati</taxon>
        <taxon>Pseudomonadota</taxon>
        <taxon>Gammaproteobacteria</taxon>
        <taxon>Legionellales</taxon>
        <taxon>Legionellaceae</taxon>
        <taxon>Legionella</taxon>
    </lineage>
</organism>
<evidence type="ECO:0000259" key="2">
    <source>
        <dbReference type="SMART" id="SM00829"/>
    </source>
</evidence>
<dbReference type="SUPFAM" id="SSF51735">
    <property type="entry name" value="NAD(P)-binding Rossmann-fold domains"/>
    <property type="match status" value="1"/>
</dbReference>
<dbReference type="InterPro" id="IPR051603">
    <property type="entry name" value="Zinc-ADH_QOR/CCCR"/>
</dbReference>
<dbReference type="Gene3D" id="3.40.50.720">
    <property type="entry name" value="NAD(P)-binding Rossmann-like Domain"/>
    <property type="match status" value="1"/>
</dbReference>
<sequence>MTNENTMMYAQVVRAFGPAAQAFGLEQVPIPKVNEKQMLIRVLASSVNPVDCKLRSGIYPAAMPEMPAILHSDVVGEVVQCGSAVQQFALGDIVYGCAGGFKGTQGAIAEYMLVDPALMALKPENLTVIESASLPLVGITAWLALFDKANIQPGQKVLIHAASGGVGSIALQLALWKGAQTYVTASDEKKAAFAQERGAIIINYKTTSVAEYVQQHTDGKGFDVVFDTVGGKNLDASLEALKESGVICAIVACAEADLRPLHRKSGTLHYIFMPNTIMNLDAAEARKHYGDILSNIAELAEQGVIKPLVGATVRFSEVAKAHELQEQQQVIGKIVLEQDLQTAVLD</sequence>
<dbReference type="Gene3D" id="3.90.180.10">
    <property type="entry name" value="Medium-chain alcohol dehydrogenases, catalytic domain"/>
    <property type="match status" value="1"/>
</dbReference>
<name>A0ABV8CCV1_9GAMM</name>
<evidence type="ECO:0000313" key="4">
    <source>
        <dbReference type="Proteomes" id="UP001595758"/>
    </source>
</evidence>